<gene>
    <name evidence="8" type="primary">tnpA_6</name>
    <name evidence="8" type="ORF">BT246_64750</name>
</gene>
<feature type="domain" description="DUF4158" evidence="7">
    <location>
        <begin position="5"/>
        <end position="166"/>
    </location>
</feature>
<evidence type="ECO:0000259" key="7">
    <source>
        <dbReference type="Pfam" id="PF13700"/>
    </source>
</evidence>
<protein>
    <submittedName>
        <fullName evidence="8">Transposase for transposon</fullName>
    </submittedName>
</protein>
<dbReference type="Pfam" id="PF13700">
    <property type="entry name" value="DUF4158"/>
    <property type="match status" value="1"/>
</dbReference>
<evidence type="ECO:0000313" key="9">
    <source>
        <dbReference type="Proteomes" id="UP000092743"/>
    </source>
</evidence>
<dbReference type="GO" id="GO:0003677">
    <property type="term" value="F:DNA binding"/>
    <property type="evidence" value="ECO:0007669"/>
    <property type="project" value="UniProtKB-KW"/>
</dbReference>
<comment type="similarity">
    <text evidence="1">Belongs to the transposase 7 family.</text>
</comment>
<dbReference type="InterPro" id="IPR002513">
    <property type="entry name" value="Tn3_Tnp_DDE_dom"/>
</dbReference>
<evidence type="ECO:0000256" key="5">
    <source>
        <dbReference type="SAM" id="Coils"/>
    </source>
</evidence>
<dbReference type="Proteomes" id="UP000092743">
    <property type="component" value="Plasmid p150790"/>
</dbReference>
<dbReference type="InterPro" id="IPR025296">
    <property type="entry name" value="DUF4158"/>
</dbReference>
<evidence type="ECO:0000256" key="2">
    <source>
        <dbReference type="ARBA" id="ARBA00022578"/>
    </source>
</evidence>
<feature type="domain" description="Tn3 transposase DDE" evidence="6">
    <location>
        <begin position="602"/>
        <end position="988"/>
    </location>
</feature>
<proteinExistence type="inferred from homology"/>
<keyword evidence="8" id="KW-0614">Plasmid</keyword>
<sequence>MLTVQETAYPRLKSNPTPKELDKLFAPTLKELDWTATHSRNSFSHLNFLIMLKTFQCLNYFVPIAEVPLVIIKHIAKTANITLTGDEKWDSYHRTGTGKRQITMIRNDKKVKIFNNQARHIMTRAMESAVLEKDAKSDIVNVAIDELVKHSYELPAFQTLVKSVNHIHSIAYRSLYKQVTDSLDNEEKEKIDALFQQVDGATYSDWYGIKKDPGRPTLEQIRIWIERKNWMSNRQVGATFFRNLHIPPAKVERLAAEAKTLDAARMKEFEPHKRYTLAISLLHVQYAQTIDDIGTMYIKRIAKAENKAERALHILKEKREKQTDKLITTLRDTITTYQLDNSSETRLRLLETLIGGNRGKQILEKCEDYLAYTGNNYFSFMWKYLKSNRSELIKMLESLQFKSTTQNKGLEQAISFVLKNKQKKSEWISTIYTRKNGGNKNEWETVPLVDLTWIPEGWWRWISSNRKRNVYPAKINRRHFEACVFYQVRNELKSGDLCIESSEQYADYREQLISWDEYKQNLQTFCEQAGLPTTAKEFKTQVYDQLESLAKKVDNSFPKNKAVTIRNGEPYITKLKKKKMSPLLKAVRKRIEEKMVPINVLDLLSDTNYWLNWTRFFSPISGYDSKIAKPAERYLTTVFCYGCNLGPTQAARSLGTVDRRQIAWINERHVTEENIQKAIEGLINAYNKFKLPKYWGTGNSAAADGTKWDLYEQNLLSENHIRYGGYGGIGYYHVSDNYIALFSHFIPCGVWEGVYILDILMKNQSDIQPNTLHSDTQGQNAPIFGLSYLLGIQLMPRIRNWKNLKLLRPHHSSNYQHINELFTTSVNWNVIEEHYEDMLRVVMSIKAGRIHPSTILNKLSAYSKKNKLYQSFRELGCAIRTLFLLKYLSDEELRSTIQAATNKSESFNGFTKWLFFGGDGIIAENHREKQRKTIKYNHLIANCVIFYNVFRLTRILHEYIQEGNEVDEEVLSDLSPYLTFHINRFGKYRLDDNRQPPDIQFDMAISPKRLKVAN</sequence>
<geneLocation type="plasmid" evidence="8 9">
    <name>p150790</name>
</geneLocation>
<keyword evidence="2" id="KW-0815">Transposition</keyword>
<evidence type="ECO:0000313" key="8">
    <source>
        <dbReference type="EMBL" id="ANS51767.1"/>
    </source>
</evidence>
<keyword evidence="3" id="KW-0238">DNA-binding</keyword>
<reference evidence="8 9" key="1">
    <citation type="submission" date="2016-04" db="EMBL/GenBank/DDBJ databases">
        <title>High quality genome of the nematocidal Bacillus thuringiensis MYBT18246.</title>
        <authorList>
            <person name="Hollensteiner J."/>
            <person name="Poehlein A."/>
            <person name="Sproeer C."/>
            <person name="Bunk B."/>
            <person name="Rosenstiel P."/>
            <person name="Schulenburg H."/>
            <person name="Liesegang H."/>
        </authorList>
    </citation>
    <scope>NUCLEOTIDE SEQUENCE [LARGE SCALE GENOMIC DNA]</scope>
    <source>
        <strain evidence="8 9">MYBT18246</strain>
        <plasmid evidence="8 9">p150790</plasmid>
    </source>
</reference>
<keyword evidence="4" id="KW-0233">DNA recombination</keyword>
<dbReference type="AlphaFoldDB" id="A0A9W3X3W9"/>
<evidence type="ECO:0000256" key="4">
    <source>
        <dbReference type="ARBA" id="ARBA00023172"/>
    </source>
</evidence>
<dbReference type="GO" id="GO:0004803">
    <property type="term" value="F:transposase activity"/>
    <property type="evidence" value="ECO:0007669"/>
    <property type="project" value="InterPro"/>
</dbReference>
<feature type="coiled-coil region" evidence="5">
    <location>
        <begin position="298"/>
        <end position="325"/>
    </location>
</feature>
<dbReference type="NCBIfam" id="NF033527">
    <property type="entry name" value="transpos_Tn3"/>
    <property type="match status" value="1"/>
</dbReference>
<keyword evidence="5" id="KW-0175">Coiled coil</keyword>
<accession>A0A9W3X3W9</accession>
<dbReference type="GO" id="GO:0006313">
    <property type="term" value="P:DNA transposition"/>
    <property type="evidence" value="ECO:0007669"/>
    <property type="project" value="InterPro"/>
</dbReference>
<dbReference type="Pfam" id="PF01526">
    <property type="entry name" value="DDE_Tnp_Tn3"/>
    <property type="match status" value="1"/>
</dbReference>
<dbReference type="RefSeq" id="WP_065486288.1">
    <property type="nucleotide sequence ID" value="NZ_CP015351.1"/>
</dbReference>
<evidence type="ECO:0000259" key="6">
    <source>
        <dbReference type="Pfam" id="PF01526"/>
    </source>
</evidence>
<dbReference type="EMBL" id="CP015351">
    <property type="protein sequence ID" value="ANS51767.1"/>
    <property type="molecule type" value="Genomic_DNA"/>
</dbReference>
<evidence type="ECO:0000256" key="3">
    <source>
        <dbReference type="ARBA" id="ARBA00023125"/>
    </source>
</evidence>
<evidence type="ECO:0000256" key="1">
    <source>
        <dbReference type="ARBA" id="ARBA00009402"/>
    </source>
</evidence>
<organism evidence="8 9">
    <name type="scientific">Bacillus thuringiensis</name>
    <dbReference type="NCBI Taxonomy" id="1428"/>
    <lineage>
        <taxon>Bacteria</taxon>
        <taxon>Bacillati</taxon>
        <taxon>Bacillota</taxon>
        <taxon>Bacilli</taxon>
        <taxon>Bacillales</taxon>
        <taxon>Bacillaceae</taxon>
        <taxon>Bacillus</taxon>
        <taxon>Bacillus cereus group</taxon>
    </lineage>
</organism>
<dbReference type="InterPro" id="IPR047653">
    <property type="entry name" value="Tn3-like_transpos"/>
</dbReference>
<name>A0A9W3X3W9_BACTU</name>